<accession>A0A5K7XLP7</accession>
<protein>
    <recommendedName>
        <fullName evidence="2">LTD domain-containing protein</fullName>
    </recommendedName>
</protein>
<dbReference type="InterPro" id="IPR013424">
    <property type="entry name" value="Ice-binding_C"/>
</dbReference>
<evidence type="ECO:0000313" key="3">
    <source>
        <dbReference type="EMBL" id="BBO36281.1"/>
    </source>
</evidence>
<dbReference type="Pfam" id="PF00932">
    <property type="entry name" value="LTD"/>
    <property type="match status" value="1"/>
</dbReference>
<dbReference type="AlphaFoldDB" id="A0A5K7XLP7"/>
<proteinExistence type="predicted"/>
<feature type="domain" description="LTD" evidence="2">
    <location>
        <begin position="16"/>
        <end position="135"/>
    </location>
</feature>
<feature type="signal peptide" evidence="1">
    <location>
        <begin position="1"/>
        <end position="24"/>
    </location>
</feature>
<dbReference type="SUPFAM" id="SSF74853">
    <property type="entry name" value="Lamin A/C globular tail domain"/>
    <property type="match status" value="1"/>
</dbReference>
<dbReference type="EMBL" id="AP021861">
    <property type="protein sequence ID" value="BBO36281.1"/>
    <property type="molecule type" value="Genomic_DNA"/>
</dbReference>
<keyword evidence="4" id="KW-1185">Reference proteome</keyword>
<evidence type="ECO:0000256" key="1">
    <source>
        <dbReference type="SAM" id="SignalP"/>
    </source>
</evidence>
<dbReference type="KEGG" id="lpav:PLANPX_5893"/>
<reference evidence="4" key="1">
    <citation type="submission" date="2019-10" db="EMBL/GenBank/DDBJ databases">
        <title>Lacipirellula parvula gen. nov., sp. nov., representing a lineage of planctomycetes widespread in freshwater anoxic habitats, and description of the family Lacipirellulaceae.</title>
        <authorList>
            <person name="Dedysh S.N."/>
            <person name="Kulichevskaya I.S."/>
            <person name="Beletsky A.V."/>
            <person name="Rakitin A.L."/>
            <person name="Mardanov A.V."/>
            <person name="Ivanova A.A."/>
            <person name="Saltykova V.X."/>
            <person name="Rijpstra W.I.C."/>
            <person name="Sinninghe Damste J.S."/>
            <person name="Ravin N.V."/>
        </authorList>
    </citation>
    <scope>NUCLEOTIDE SEQUENCE [LARGE SCALE GENOMIC DNA]</scope>
    <source>
        <strain evidence="4">PX69</strain>
    </source>
</reference>
<gene>
    <name evidence="3" type="ORF">PLANPX_5893</name>
</gene>
<feature type="chain" id="PRO_5024844133" description="LTD domain-containing protein" evidence="1">
    <location>
        <begin position="25"/>
        <end position="216"/>
    </location>
</feature>
<dbReference type="InterPro" id="IPR001322">
    <property type="entry name" value="Lamin_tail_dom"/>
</dbReference>
<name>A0A5K7XLP7_9BACT</name>
<dbReference type="PROSITE" id="PS51841">
    <property type="entry name" value="LTD"/>
    <property type="match status" value="1"/>
</dbReference>
<dbReference type="NCBIfam" id="TIGR02595">
    <property type="entry name" value="PEP_CTERM"/>
    <property type="match status" value="1"/>
</dbReference>
<dbReference type="Gene3D" id="2.60.40.1260">
    <property type="entry name" value="Lamin Tail domain"/>
    <property type="match status" value="1"/>
</dbReference>
<keyword evidence="1" id="KW-0732">Signal</keyword>
<sequence length="216" mass="22373">MKHPLALACATACVLVFGAVRASAAISITEWAYQGGGGEFVEFTNTGATAVDMTGWSFDDSTQVAGSLSLSGFGVVAPGESVIVTDLTAAAFRTEWNLAPTVKVVGENTQNLGRADEINLYDSSNVRIDWLTYDDQTLGSPRTNNASANPLTLAAVGAHNSTLWKLSVAGDSYGSVTSVNGGIGNPGKFTLVPEPASAAVLASALLGFGVMRRRVR</sequence>
<dbReference type="RefSeq" id="WP_152101475.1">
    <property type="nucleotide sequence ID" value="NZ_AP021861.1"/>
</dbReference>
<dbReference type="InterPro" id="IPR036415">
    <property type="entry name" value="Lamin_tail_dom_sf"/>
</dbReference>
<evidence type="ECO:0000313" key="4">
    <source>
        <dbReference type="Proteomes" id="UP000326837"/>
    </source>
</evidence>
<evidence type="ECO:0000259" key="2">
    <source>
        <dbReference type="PROSITE" id="PS51841"/>
    </source>
</evidence>
<organism evidence="3 4">
    <name type="scientific">Lacipirellula parvula</name>
    <dbReference type="NCBI Taxonomy" id="2650471"/>
    <lineage>
        <taxon>Bacteria</taxon>
        <taxon>Pseudomonadati</taxon>
        <taxon>Planctomycetota</taxon>
        <taxon>Planctomycetia</taxon>
        <taxon>Pirellulales</taxon>
        <taxon>Lacipirellulaceae</taxon>
        <taxon>Lacipirellula</taxon>
    </lineage>
</organism>
<dbReference type="Proteomes" id="UP000326837">
    <property type="component" value="Chromosome"/>
</dbReference>